<sequence>MNFSSAKTRWSQVEMTQQAKEDKRPRKGKQLHPALAETHDLDFSIDKTLFDAVLNDERFTEWHSSIDTWQLRFSGSPGCGKTTLASIIVEKLRETAPCVASIYLQQDVPSDEAAFVEKFLWVLYAQLGNYVPGEEEDPQAGYGKYIAARMAQEREGLHPASFSRSALQSIVPNLPRPAFVVVDGIDRCGPDTSVLVEKELSQLQHYGVKIMTTSRVPWIGESWTPAQCDGQECLAKGPRPWIRVYWACEDCMEHEDKERRGTTVFCRKCSQERTECVGCKNTTRFKQPFDRVDFDISRIPDHAMSNFV</sequence>
<protein>
    <submittedName>
        <fullName evidence="4">Heterokaryon incompatibility protein-domain-containing protein</fullName>
    </submittedName>
</protein>
<reference evidence="4 5" key="1">
    <citation type="journal article" date="2024" name="IMA Fungus">
        <title>Apiospora arundinis, a panoply of carbohydrate-active enzymes and secondary metabolites.</title>
        <authorList>
            <person name="Sorensen T."/>
            <person name="Petersen C."/>
            <person name="Muurmann A.T."/>
            <person name="Christiansen J.V."/>
            <person name="Brundto M.L."/>
            <person name="Overgaard C.K."/>
            <person name="Boysen A.T."/>
            <person name="Wollenberg R.D."/>
            <person name="Larsen T.O."/>
            <person name="Sorensen J.L."/>
            <person name="Nielsen K.L."/>
            <person name="Sondergaard T.E."/>
        </authorList>
    </citation>
    <scope>NUCLEOTIDE SEQUENCE [LARGE SCALE GENOMIC DNA]</scope>
    <source>
        <strain evidence="4 5">AAU 773</strain>
    </source>
</reference>
<evidence type="ECO:0000256" key="1">
    <source>
        <dbReference type="ARBA" id="ARBA00022737"/>
    </source>
</evidence>
<keyword evidence="5" id="KW-1185">Reference proteome</keyword>
<evidence type="ECO:0000259" key="3">
    <source>
        <dbReference type="Pfam" id="PF24883"/>
    </source>
</evidence>
<organism evidence="4 5">
    <name type="scientific">Apiospora arundinis</name>
    <dbReference type="NCBI Taxonomy" id="335852"/>
    <lineage>
        <taxon>Eukaryota</taxon>
        <taxon>Fungi</taxon>
        <taxon>Dikarya</taxon>
        <taxon>Ascomycota</taxon>
        <taxon>Pezizomycotina</taxon>
        <taxon>Sordariomycetes</taxon>
        <taxon>Xylariomycetidae</taxon>
        <taxon>Amphisphaeriales</taxon>
        <taxon>Apiosporaceae</taxon>
        <taxon>Apiospora</taxon>
    </lineage>
</organism>
<keyword evidence="1" id="KW-0677">Repeat</keyword>
<dbReference type="Gene3D" id="3.40.50.300">
    <property type="entry name" value="P-loop containing nucleotide triphosphate hydrolases"/>
    <property type="match status" value="1"/>
</dbReference>
<dbReference type="Proteomes" id="UP001390339">
    <property type="component" value="Unassembled WGS sequence"/>
</dbReference>
<name>A0ABR2JN42_9PEZI</name>
<dbReference type="EMBL" id="JAPCWZ010000001">
    <property type="protein sequence ID" value="KAK8880211.1"/>
    <property type="molecule type" value="Genomic_DNA"/>
</dbReference>
<evidence type="ECO:0000313" key="4">
    <source>
        <dbReference type="EMBL" id="KAK8880211.1"/>
    </source>
</evidence>
<dbReference type="PANTHER" id="PTHR10039">
    <property type="entry name" value="AMELOGENIN"/>
    <property type="match status" value="1"/>
</dbReference>
<evidence type="ECO:0000256" key="2">
    <source>
        <dbReference type="SAM" id="MobiDB-lite"/>
    </source>
</evidence>
<proteinExistence type="predicted"/>
<gene>
    <name evidence="4" type="ORF">PGQ11_001505</name>
</gene>
<evidence type="ECO:0000313" key="5">
    <source>
        <dbReference type="Proteomes" id="UP001390339"/>
    </source>
</evidence>
<feature type="compositionally biased region" description="Polar residues" evidence="2">
    <location>
        <begin position="1"/>
        <end position="18"/>
    </location>
</feature>
<dbReference type="InterPro" id="IPR027417">
    <property type="entry name" value="P-loop_NTPase"/>
</dbReference>
<dbReference type="InterPro" id="IPR056884">
    <property type="entry name" value="NPHP3-like_N"/>
</dbReference>
<accession>A0ABR2JN42</accession>
<dbReference type="SUPFAM" id="SSF52540">
    <property type="entry name" value="P-loop containing nucleoside triphosphate hydrolases"/>
    <property type="match status" value="1"/>
</dbReference>
<dbReference type="Pfam" id="PF24883">
    <property type="entry name" value="NPHP3_N"/>
    <property type="match status" value="1"/>
</dbReference>
<feature type="domain" description="Nephrocystin 3-like N-terminal" evidence="3">
    <location>
        <begin position="52"/>
        <end position="215"/>
    </location>
</feature>
<comment type="caution">
    <text evidence="4">The sequence shown here is derived from an EMBL/GenBank/DDBJ whole genome shotgun (WGS) entry which is preliminary data.</text>
</comment>
<feature type="region of interest" description="Disordered" evidence="2">
    <location>
        <begin position="1"/>
        <end position="31"/>
    </location>
</feature>